<protein>
    <submittedName>
        <fullName evidence="5">TetR family transcriptional regulator</fullName>
    </submittedName>
</protein>
<keyword evidence="2" id="KW-0238">DNA-binding</keyword>
<dbReference type="AlphaFoldDB" id="A0A6P0HH47"/>
<comment type="caution">
    <text evidence="5">The sequence shown here is derived from an EMBL/GenBank/DDBJ whole genome shotgun (WGS) entry which is preliminary data.</text>
</comment>
<name>A0A6P0HH47_9ACTN</name>
<feature type="domain" description="HTH tetR-type" evidence="4">
    <location>
        <begin position="27"/>
        <end position="56"/>
    </location>
</feature>
<dbReference type="EMBL" id="JAAGXA010000004">
    <property type="protein sequence ID" value="NEN78039.1"/>
    <property type="molecule type" value="Genomic_DNA"/>
</dbReference>
<evidence type="ECO:0000259" key="4">
    <source>
        <dbReference type="Pfam" id="PF00440"/>
    </source>
</evidence>
<dbReference type="SUPFAM" id="SSF48498">
    <property type="entry name" value="Tetracyclin repressor-like, C-terminal domain"/>
    <property type="match status" value="1"/>
</dbReference>
<dbReference type="SUPFAM" id="SSF46689">
    <property type="entry name" value="Homeodomain-like"/>
    <property type="match status" value="1"/>
</dbReference>
<organism evidence="5 6">
    <name type="scientific">Nocardioides zeae</name>
    <dbReference type="NCBI Taxonomy" id="1457234"/>
    <lineage>
        <taxon>Bacteria</taxon>
        <taxon>Bacillati</taxon>
        <taxon>Actinomycetota</taxon>
        <taxon>Actinomycetes</taxon>
        <taxon>Propionibacteriales</taxon>
        <taxon>Nocardioidaceae</taxon>
        <taxon>Nocardioides</taxon>
    </lineage>
</organism>
<dbReference type="GO" id="GO:0000976">
    <property type="term" value="F:transcription cis-regulatory region binding"/>
    <property type="evidence" value="ECO:0007669"/>
    <property type="project" value="TreeGrafter"/>
</dbReference>
<evidence type="ECO:0000256" key="1">
    <source>
        <dbReference type="ARBA" id="ARBA00023015"/>
    </source>
</evidence>
<evidence type="ECO:0000313" key="5">
    <source>
        <dbReference type="EMBL" id="NEN78039.1"/>
    </source>
</evidence>
<proteinExistence type="predicted"/>
<evidence type="ECO:0000313" key="6">
    <source>
        <dbReference type="Proteomes" id="UP000468687"/>
    </source>
</evidence>
<accession>A0A6P0HH47</accession>
<dbReference type="RefSeq" id="WP_163771409.1">
    <property type="nucleotide sequence ID" value="NZ_JAAGXA010000004.1"/>
</dbReference>
<keyword evidence="6" id="KW-1185">Reference proteome</keyword>
<dbReference type="Gene3D" id="1.10.357.10">
    <property type="entry name" value="Tetracycline Repressor, domain 2"/>
    <property type="match status" value="1"/>
</dbReference>
<dbReference type="Gene3D" id="1.10.10.60">
    <property type="entry name" value="Homeodomain-like"/>
    <property type="match status" value="1"/>
</dbReference>
<keyword evidence="1" id="KW-0805">Transcription regulation</keyword>
<dbReference type="Pfam" id="PF00440">
    <property type="entry name" value="TetR_N"/>
    <property type="match status" value="1"/>
</dbReference>
<dbReference type="InterPro" id="IPR001647">
    <property type="entry name" value="HTH_TetR"/>
</dbReference>
<sequence length="213" mass="23269">MPEGKKRSYDNSRRSAQARLTRTEVYRAAFRLFGEQGYAATSLPQIAAAAGVSVETVRKMGPKSGLLGGAREVAVFDESGVDDMLDTTFLREVAAQQDLAGAVDVLVDFYATSNQRAAAFWQAWRAAAAGDPVVAAAWEREMASAHGGFRTGIEYAAGRGWLRQDVSVEELAATLWVLAASETYTRLTVDAGLTDEDYRAWLRRMLLEQLAPR</sequence>
<evidence type="ECO:0000256" key="3">
    <source>
        <dbReference type="ARBA" id="ARBA00023163"/>
    </source>
</evidence>
<dbReference type="InterPro" id="IPR050109">
    <property type="entry name" value="HTH-type_TetR-like_transc_reg"/>
</dbReference>
<dbReference type="InterPro" id="IPR036271">
    <property type="entry name" value="Tet_transcr_reg_TetR-rel_C_sf"/>
</dbReference>
<dbReference type="GO" id="GO:0003700">
    <property type="term" value="F:DNA-binding transcription factor activity"/>
    <property type="evidence" value="ECO:0007669"/>
    <property type="project" value="TreeGrafter"/>
</dbReference>
<evidence type="ECO:0000256" key="2">
    <source>
        <dbReference type="ARBA" id="ARBA00023125"/>
    </source>
</evidence>
<keyword evidence="3" id="KW-0804">Transcription</keyword>
<dbReference type="InterPro" id="IPR009057">
    <property type="entry name" value="Homeodomain-like_sf"/>
</dbReference>
<dbReference type="PANTHER" id="PTHR30055:SF234">
    <property type="entry name" value="HTH-TYPE TRANSCRIPTIONAL REGULATOR BETI"/>
    <property type="match status" value="1"/>
</dbReference>
<gene>
    <name evidence="5" type="ORF">G3T38_07090</name>
</gene>
<dbReference type="PANTHER" id="PTHR30055">
    <property type="entry name" value="HTH-TYPE TRANSCRIPTIONAL REGULATOR RUTR"/>
    <property type="match status" value="1"/>
</dbReference>
<reference evidence="5 6" key="1">
    <citation type="journal article" date="2014" name="Int. J. Syst. Evol. Microbiol.">
        <title>Nocardioides zeae sp. nov., isolated from the stem of Zea mays.</title>
        <authorList>
            <person name="Glaeser S.P."/>
            <person name="McInroy J.A."/>
            <person name="Busse H.J."/>
            <person name="Kampfer P."/>
        </authorList>
    </citation>
    <scope>NUCLEOTIDE SEQUENCE [LARGE SCALE GENOMIC DNA]</scope>
    <source>
        <strain evidence="5 6">JCM 30728</strain>
    </source>
</reference>
<dbReference type="Proteomes" id="UP000468687">
    <property type="component" value="Unassembled WGS sequence"/>
</dbReference>